<evidence type="ECO:0000313" key="3">
    <source>
        <dbReference type="Proteomes" id="UP000254866"/>
    </source>
</evidence>
<dbReference type="Proteomes" id="UP000254866">
    <property type="component" value="Unassembled WGS sequence"/>
</dbReference>
<feature type="region of interest" description="Disordered" evidence="1">
    <location>
        <begin position="1"/>
        <end position="121"/>
    </location>
</feature>
<evidence type="ECO:0000256" key="1">
    <source>
        <dbReference type="SAM" id="MobiDB-lite"/>
    </source>
</evidence>
<organism evidence="2 3">
    <name type="scientific">Venustampulla echinocandica</name>
    <dbReference type="NCBI Taxonomy" id="2656787"/>
    <lineage>
        <taxon>Eukaryota</taxon>
        <taxon>Fungi</taxon>
        <taxon>Dikarya</taxon>
        <taxon>Ascomycota</taxon>
        <taxon>Pezizomycotina</taxon>
        <taxon>Leotiomycetes</taxon>
        <taxon>Helotiales</taxon>
        <taxon>Pleuroascaceae</taxon>
        <taxon>Venustampulla</taxon>
    </lineage>
</organism>
<feature type="compositionally biased region" description="Polar residues" evidence="1">
    <location>
        <begin position="99"/>
        <end position="109"/>
    </location>
</feature>
<keyword evidence="3" id="KW-1185">Reference proteome</keyword>
<feature type="compositionally biased region" description="Basic and acidic residues" evidence="1">
    <location>
        <begin position="46"/>
        <end position="66"/>
    </location>
</feature>
<name>A0A370TRY0_9HELO</name>
<accession>A0A370TRY0</accession>
<feature type="compositionally biased region" description="Basic residues" evidence="1">
    <location>
        <begin position="1"/>
        <end position="12"/>
    </location>
</feature>
<comment type="caution">
    <text evidence="2">The sequence shown here is derived from an EMBL/GenBank/DDBJ whole genome shotgun (WGS) entry which is preliminary data.</text>
</comment>
<dbReference type="EMBL" id="NPIC01000002">
    <property type="protein sequence ID" value="RDL38297.1"/>
    <property type="molecule type" value="Genomic_DNA"/>
</dbReference>
<reference evidence="2 3" key="1">
    <citation type="journal article" date="2018" name="IMA Fungus">
        <title>IMA Genome-F 9: Draft genome sequence of Annulohypoxylon stygium, Aspergillus mulundensis, Berkeleyomyces basicola (syn. Thielaviopsis basicola), Ceratocystis smalleyi, two Cercospora beticola strains, Coleophoma cylindrospora, Fusarium fracticaudum, Phialophora cf. hyalina, and Morchella septimelata.</title>
        <authorList>
            <person name="Wingfield B.D."/>
            <person name="Bills G.F."/>
            <person name="Dong Y."/>
            <person name="Huang W."/>
            <person name="Nel W.J."/>
            <person name="Swalarsk-Parry B.S."/>
            <person name="Vaghefi N."/>
            <person name="Wilken P.M."/>
            <person name="An Z."/>
            <person name="de Beer Z.W."/>
            <person name="De Vos L."/>
            <person name="Chen L."/>
            <person name="Duong T.A."/>
            <person name="Gao Y."/>
            <person name="Hammerbacher A."/>
            <person name="Kikkert J.R."/>
            <person name="Li Y."/>
            <person name="Li H."/>
            <person name="Li K."/>
            <person name="Li Q."/>
            <person name="Liu X."/>
            <person name="Ma X."/>
            <person name="Naidoo K."/>
            <person name="Pethybridge S.J."/>
            <person name="Sun J."/>
            <person name="Steenkamp E.T."/>
            <person name="van der Nest M.A."/>
            <person name="van Wyk S."/>
            <person name="Wingfield M.J."/>
            <person name="Xiong C."/>
            <person name="Yue Q."/>
            <person name="Zhang X."/>
        </authorList>
    </citation>
    <scope>NUCLEOTIDE SEQUENCE [LARGE SCALE GENOMIC DNA]</scope>
    <source>
        <strain evidence="2 3">BP 5553</strain>
    </source>
</reference>
<feature type="compositionally biased region" description="Polar residues" evidence="1">
    <location>
        <begin position="29"/>
        <end position="38"/>
    </location>
</feature>
<protein>
    <submittedName>
        <fullName evidence="2">Uncharacterized protein</fullName>
    </submittedName>
</protein>
<evidence type="ECO:0000313" key="2">
    <source>
        <dbReference type="EMBL" id="RDL38297.1"/>
    </source>
</evidence>
<dbReference type="OrthoDB" id="3557539at2759"/>
<dbReference type="AlphaFoldDB" id="A0A370TRY0"/>
<dbReference type="GeneID" id="43595486"/>
<proteinExistence type="predicted"/>
<sequence length="524" mass="59426">MPQKSWIRKHLSKQKEHYSKPHRKHTRQKPANTSQTYPYPSVTYHESPDNSEARTEPLKYCSDDPLGRSSLESTHRADGGDPQSSSGVIGNDWVGSSAGFRSSTLPSTSRPDKPSAPRIWRTPPHWEALHARQSSHHRTTEEDTPPVYYSDDVNFHRIQMANQHPEVSCPPRMWSTVEEKHPSIHCSCDVSHPEVQTATHHPEEHPIISRTNHSSLGDMDILGQTLSGLNLSQFSSAPALLTSSTFTREGEMDQEFGRLSDEHSHFQYLRDARPILMADPRGADWSEMTLPRMRLERGMGHILEFEQLKKQETLYAANAFPGYGIPFPNRDEHDSTFLPTQYLQRNDGVPCPKAAEYLEAYNKRWSEINARISSSSSSSLSDAKGKLSIPWPSSAPDFTKSSLCTNNCLSIASPEPATPWKINAYRFFCFSFGFQVTWNHSGYHHGSGAFDITYDGNPEQRMDMWNGLRNQLKLEKVRWHEDKMKVVFGIDAESEDYGCVQAVWGVVIDLKERVDRELSQEGGI</sequence>
<dbReference type="RefSeq" id="XP_031870953.1">
    <property type="nucleotide sequence ID" value="XM_032011260.1"/>
</dbReference>
<gene>
    <name evidence="2" type="ORF">BP5553_02637</name>
</gene>